<dbReference type="EMBL" id="ACBZ01000112">
    <property type="protein sequence ID" value="EEG48961.1"/>
    <property type="molecule type" value="Genomic_DNA"/>
</dbReference>
<comment type="subcellular location">
    <subcellularLocation>
        <location evidence="1">Cell membrane</location>
        <topology evidence="1">Multi-pass membrane protein</topology>
    </subcellularLocation>
</comment>
<keyword evidence="4" id="KW-1003">Cell membrane</keyword>
<feature type="transmembrane region" description="Helical" evidence="9">
    <location>
        <begin position="380"/>
        <end position="403"/>
    </location>
</feature>
<keyword evidence="5 9" id="KW-0812">Transmembrane</keyword>
<dbReference type="PANTHER" id="PTHR33451:SF5">
    <property type="entry name" value="NA+_H+ ANTIPORTER"/>
    <property type="match status" value="1"/>
</dbReference>
<proteinExistence type="inferred from homology"/>
<evidence type="ECO:0000256" key="8">
    <source>
        <dbReference type="ARBA" id="ARBA00038435"/>
    </source>
</evidence>
<feature type="transmembrane region" description="Helical" evidence="9">
    <location>
        <begin position="287"/>
        <end position="308"/>
    </location>
</feature>
<reference evidence="11 12" key="1">
    <citation type="submission" date="2009-01" db="EMBL/GenBank/DDBJ databases">
        <authorList>
            <person name="Fulton L."/>
            <person name="Clifton S."/>
            <person name="Fulton B."/>
            <person name="Xu J."/>
            <person name="Minx P."/>
            <person name="Pepin K.H."/>
            <person name="Johnson M."/>
            <person name="Bhonagiri V."/>
            <person name="Nash W.E."/>
            <person name="Mardis E.R."/>
            <person name="Wilson R.K."/>
        </authorList>
    </citation>
    <scope>NUCLEOTIDE SEQUENCE [LARGE SCALE GENOMIC DNA]</scope>
    <source>
        <strain evidence="12">DSM 10507 / JCM 14656 / S5a33</strain>
    </source>
</reference>
<sequence>MNEKKQFYGKTLGPWIPIIVMIVGMIASVILGSGGLLRFSLFGFFGLVVGLFLAKDKKHYGDILMAGLQNHMLAVIIMAFLLAGVLSQLLKMSGLINGLIWAMSILHLPTGFIPVIAFLTCVLISTACGTSSGSVTAVAPVLVPLAASLDCNVGLVCGAIISGAIFGDNLAPISDTTIGSALTQEAKINEVVATRLPYSLIAGAISAVLFIIMGLSTTVEQAANIQMDSSDAKALVLLIIPIIMIVMMKKGWGLVPTLLICNVTGILINLILGCISVETMLSETGPILAGMTGMLNIILFIMLLFGILEILNQTGSFDKLLNGLVKICKTPRSAELVCMLASAIGSLASGGSSTAVMFFGPMVKEIMRKFKIDRNRGANFLDATACAVTGLMPYGTPCMLAISFAVQCEGVSPAFSFKDIMPYNYHCIFLFLIFLLSAITGIGRKYEKEASALDSSEA</sequence>
<dbReference type="AlphaFoldDB" id="C0CMN7"/>
<feature type="transmembrane region" description="Helical" evidence="9">
    <location>
        <begin position="99"/>
        <end position="125"/>
    </location>
</feature>
<evidence type="ECO:0000256" key="7">
    <source>
        <dbReference type="ARBA" id="ARBA00023136"/>
    </source>
</evidence>
<evidence type="ECO:0000256" key="1">
    <source>
        <dbReference type="ARBA" id="ARBA00004651"/>
    </source>
</evidence>
<dbReference type="PATRIC" id="fig|476272.21.peg.1553"/>
<feature type="transmembrane region" description="Helical" evidence="9">
    <location>
        <begin position="198"/>
        <end position="219"/>
    </location>
</feature>
<keyword evidence="7 9" id="KW-0472">Membrane</keyword>
<dbReference type="InterPro" id="IPR018461">
    <property type="entry name" value="Na/H_Antiport_NhaC-like_C"/>
</dbReference>
<keyword evidence="3" id="KW-0050">Antiport</keyword>
<dbReference type="GeneID" id="86820918"/>
<evidence type="ECO:0000256" key="9">
    <source>
        <dbReference type="SAM" id="Phobius"/>
    </source>
</evidence>
<evidence type="ECO:0000313" key="12">
    <source>
        <dbReference type="Proteomes" id="UP000003100"/>
    </source>
</evidence>
<evidence type="ECO:0000256" key="6">
    <source>
        <dbReference type="ARBA" id="ARBA00022989"/>
    </source>
</evidence>
<dbReference type="HOGENOM" id="CLU_043525_1_0_9"/>
<name>C0CMN7_BLAHS</name>
<dbReference type="RefSeq" id="WP_005949208.1">
    <property type="nucleotide sequence ID" value="NZ_CP136423.1"/>
</dbReference>
<dbReference type="PANTHER" id="PTHR33451">
    <property type="entry name" value="MALATE-2H(+)/NA(+)-LACTATE ANTIPORTER"/>
    <property type="match status" value="1"/>
</dbReference>
<dbReference type="GO" id="GO:0005886">
    <property type="term" value="C:plasma membrane"/>
    <property type="evidence" value="ECO:0007669"/>
    <property type="project" value="UniProtKB-SubCell"/>
</dbReference>
<protein>
    <recommendedName>
        <fullName evidence="10">Na+/H+ antiporter NhaC-like C-terminal domain-containing protein</fullName>
    </recommendedName>
</protein>
<evidence type="ECO:0000256" key="3">
    <source>
        <dbReference type="ARBA" id="ARBA00022449"/>
    </source>
</evidence>
<comment type="similarity">
    <text evidence="8">Belongs to the NhaC Na(+)/H(+) (TC 2.A.35) antiporter family.</text>
</comment>
<feature type="transmembrane region" description="Helical" evidence="9">
    <location>
        <begin position="66"/>
        <end position="87"/>
    </location>
</feature>
<evidence type="ECO:0000259" key="10">
    <source>
        <dbReference type="Pfam" id="PF03553"/>
    </source>
</evidence>
<accession>C0CMN7</accession>
<evidence type="ECO:0000256" key="5">
    <source>
        <dbReference type="ARBA" id="ARBA00022692"/>
    </source>
</evidence>
<dbReference type="Pfam" id="PF03553">
    <property type="entry name" value="Na_H_antiporter"/>
    <property type="match status" value="2"/>
</dbReference>
<comment type="caution">
    <text evidence="11">The sequence shown here is derived from an EMBL/GenBank/DDBJ whole genome shotgun (WGS) entry which is preliminary data.</text>
</comment>
<dbReference type="Proteomes" id="UP000003100">
    <property type="component" value="Unassembled WGS sequence"/>
</dbReference>
<keyword evidence="2" id="KW-0813">Transport</keyword>
<dbReference type="eggNOG" id="COG1757">
    <property type="taxonomic scope" value="Bacteria"/>
</dbReference>
<reference evidence="11 12" key="2">
    <citation type="submission" date="2009-02" db="EMBL/GenBank/DDBJ databases">
        <title>Draft genome sequence of Blautia hydrogenotrophica DSM 10507 (Ruminococcus hydrogenotrophicus DSM 10507).</title>
        <authorList>
            <person name="Sudarsanam P."/>
            <person name="Ley R."/>
            <person name="Guruge J."/>
            <person name="Turnbaugh P.J."/>
            <person name="Mahowald M."/>
            <person name="Liep D."/>
            <person name="Gordon J."/>
        </authorList>
    </citation>
    <scope>NUCLEOTIDE SEQUENCE [LARGE SCALE GENOMIC DNA]</scope>
    <source>
        <strain evidence="12">DSM 10507 / JCM 14656 / S5a33</strain>
    </source>
</reference>
<feature type="transmembrane region" description="Helical" evidence="9">
    <location>
        <begin position="423"/>
        <end position="443"/>
    </location>
</feature>
<feature type="domain" description="Na+/H+ antiporter NhaC-like C-terminal" evidence="10">
    <location>
        <begin position="14"/>
        <end position="215"/>
    </location>
</feature>
<feature type="transmembrane region" description="Helical" evidence="9">
    <location>
        <begin position="12"/>
        <end position="30"/>
    </location>
</feature>
<keyword evidence="12" id="KW-1185">Reference proteome</keyword>
<keyword evidence="6 9" id="KW-1133">Transmembrane helix</keyword>
<evidence type="ECO:0000313" key="11">
    <source>
        <dbReference type="EMBL" id="EEG48961.1"/>
    </source>
</evidence>
<feature type="transmembrane region" description="Helical" evidence="9">
    <location>
        <begin position="254"/>
        <end position="275"/>
    </location>
</feature>
<feature type="domain" description="Na+/H+ antiporter NhaC-like C-terminal" evidence="10">
    <location>
        <begin position="232"/>
        <end position="436"/>
    </location>
</feature>
<feature type="transmembrane region" description="Helical" evidence="9">
    <location>
        <begin position="36"/>
        <end position="54"/>
    </location>
</feature>
<organism evidence="11 12">
    <name type="scientific">Blautia hydrogenotrophica (strain DSM 10507 / JCM 14656 / S5a33)</name>
    <name type="common">Ruminococcus hydrogenotrophicus</name>
    <dbReference type="NCBI Taxonomy" id="476272"/>
    <lineage>
        <taxon>Bacteria</taxon>
        <taxon>Bacillati</taxon>
        <taxon>Bacillota</taxon>
        <taxon>Clostridia</taxon>
        <taxon>Lachnospirales</taxon>
        <taxon>Lachnospiraceae</taxon>
        <taxon>Blautia</taxon>
    </lineage>
</organism>
<evidence type="ECO:0000256" key="2">
    <source>
        <dbReference type="ARBA" id="ARBA00022448"/>
    </source>
</evidence>
<evidence type="ECO:0000256" key="4">
    <source>
        <dbReference type="ARBA" id="ARBA00022475"/>
    </source>
</evidence>
<dbReference type="GO" id="GO:0015297">
    <property type="term" value="F:antiporter activity"/>
    <property type="evidence" value="ECO:0007669"/>
    <property type="project" value="UniProtKB-KW"/>
</dbReference>
<feature type="transmembrane region" description="Helical" evidence="9">
    <location>
        <begin position="339"/>
        <end position="359"/>
    </location>
</feature>
<gene>
    <name evidence="11" type="ORF">RUMHYD_02122</name>
</gene>
<dbReference type="InterPro" id="IPR052180">
    <property type="entry name" value="NhaC_Na-H+_Antiporter"/>
</dbReference>